<organism evidence="2 3">
    <name type="scientific">Pristionchus entomophagus</name>
    <dbReference type="NCBI Taxonomy" id="358040"/>
    <lineage>
        <taxon>Eukaryota</taxon>
        <taxon>Metazoa</taxon>
        <taxon>Ecdysozoa</taxon>
        <taxon>Nematoda</taxon>
        <taxon>Chromadorea</taxon>
        <taxon>Rhabditida</taxon>
        <taxon>Rhabditina</taxon>
        <taxon>Diplogasteromorpha</taxon>
        <taxon>Diplogasteroidea</taxon>
        <taxon>Neodiplogasteridae</taxon>
        <taxon>Pristionchus</taxon>
    </lineage>
</organism>
<proteinExistence type="predicted"/>
<dbReference type="Proteomes" id="UP001432027">
    <property type="component" value="Unassembled WGS sequence"/>
</dbReference>
<feature type="region of interest" description="Disordered" evidence="1">
    <location>
        <begin position="206"/>
        <end position="228"/>
    </location>
</feature>
<dbReference type="EMBL" id="BTSX01000006">
    <property type="protein sequence ID" value="GMT03757.1"/>
    <property type="molecule type" value="Genomic_DNA"/>
</dbReference>
<evidence type="ECO:0008006" key="4">
    <source>
        <dbReference type="Google" id="ProtNLM"/>
    </source>
</evidence>
<evidence type="ECO:0000313" key="2">
    <source>
        <dbReference type="EMBL" id="GMT03757.1"/>
    </source>
</evidence>
<feature type="non-terminal residue" evidence="2">
    <location>
        <position position="252"/>
    </location>
</feature>
<feature type="non-terminal residue" evidence="2">
    <location>
        <position position="1"/>
    </location>
</feature>
<dbReference type="AlphaFoldDB" id="A0AAV5UAC9"/>
<evidence type="ECO:0000313" key="3">
    <source>
        <dbReference type="Proteomes" id="UP001432027"/>
    </source>
</evidence>
<gene>
    <name evidence="2" type="ORF">PENTCL1PPCAC_25931</name>
</gene>
<keyword evidence="3" id="KW-1185">Reference proteome</keyword>
<accession>A0AAV5UAC9</accession>
<evidence type="ECO:0000256" key="1">
    <source>
        <dbReference type="SAM" id="MobiDB-lite"/>
    </source>
</evidence>
<name>A0AAV5UAC9_9BILA</name>
<reference evidence="2" key="1">
    <citation type="submission" date="2023-10" db="EMBL/GenBank/DDBJ databases">
        <title>Genome assembly of Pristionchus species.</title>
        <authorList>
            <person name="Yoshida K."/>
            <person name="Sommer R.J."/>
        </authorList>
    </citation>
    <scope>NUCLEOTIDE SEQUENCE</scope>
    <source>
        <strain evidence="2">RS0144</strain>
    </source>
</reference>
<sequence>QACALSSTDRIGHAIVRVFDVIGAVERDGVGAESVSELVELMANDRVFALKHEHNVTPLRALIYGLIEYFGSMVEDIANKRIEEILKMGQTPSNALIQTAQNTGLSEDSQPLFSDDIVKVEEPDDFTEMNDASLGGEEAVLKTEELETAAQEIFGEPGASHQIAHQHIQLLSSQFRTDEVVKSEVGESSYIDSTMNSDIKEEYSQVSSSMDRMISRNSPRKKRKCGPSRPGTFTCEVCAYTCYSSSALKVHM</sequence>
<protein>
    <recommendedName>
        <fullName evidence="4">C2H2-type domain-containing protein</fullName>
    </recommendedName>
</protein>
<comment type="caution">
    <text evidence="2">The sequence shown here is derived from an EMBL/GenBank/DDBJ whole genome shotgun (WGS) entry which is preliminary data.</text>
</comment>